<dbReference type="GO" id="GO:0004222">
    <property type="term" value="F:metalloendopeptidase activity"/>
    <property type="evidence" value="ECO:0007669"/>
    <property type="project" value="InterPro"/>
</dbReference>
<comment type="similarity">
    <text evidence="1">Belongs to the peptidase M13 family.</text>
</comment>
<dbReference type="Proteomes" id="UP000887116">
    <property type="component" value="Unassembled WGS sequence"/>
</dbReference>
<feature type="domain" description="Peptidase M13 N-terminal" evidence="2">
    <location>
        <begin position="7"/>
        <end position="285"/>
    </location>
</feature>
<dbReference type="PROSITE" id="PS51885">
    <property type="entry name" value="NEPRILYSIN"/>
    <property type="match status" value="1"/>
</dbReference>
<evidence type="ECO:0000313" key="4">
    <source>
        <dbReference type="Proteomes" id="UP000887116"/>
    </source>
</evidence>
<gene>
    <name evidence="3" type="primary">AVEN_100292_1</name>
    <name evidence="3" type="ORF">TNCT_615191</name>
</gene>
<dbReference type="GO" id="GO:0005886">
    <property type="term" value="C:plasma membrane"/>
    <property type="evidence" value="ECO:0007669"/>
    <property type="project" value="TreeGrafter"/>
</dbReference>
<evidence type="ECO:0000256" key="1">
    <source>
        <dbReference type="ARBA" id="ARBA00007357"/>
    </source>
</evidence>
<evidence type="ECO:0000313" key="3">
    <source>
        <dbReference type="EMBL" id="GFR22096.1"/>
    </source>
</evidence>
<accession>A0A8X6HDX2</accession>
<keyword evidence="4" id="KW-1185">Reference proteome</keyword>
<sequence>MLGDGEWTENDFDWQKRAAKANRDLYMDIFVEIDFKNDLIDNKYYVMYFETGYFPFENPEDHDFLNENKTLEALDYIIEIARAMGSELEDDNLQQQAQEILELDFLLYNISVEVADDDEDIDVPLSKLNSQLNGDTFSYKDFINYHLQSETSIEDESILYVFHPKYFQKLPSLLENTPKRTLANYIAFHIVFFFSEHSSENIRKLTIGNSSKPNRTDEQECLQISKTLMPMAIGRLFVDHYFPPLTRRHVSKMVEMIRLAYSSTIDQNMWMDENTLLYALVKVRKNSRNLFHSYFNRNGCKIFFLEL</sequence>
<dbReference type="InterPro" id="IPR042089">
    <property type="entry name" value="Peptidase_M13_dom_2"/>
</dbReference>
<dbReference type="SUPFAM" id="SSF55486">
    <property type="entry name" value="Metalloproteases ('zincins'), catalytic domain"/>
    <property type="match status" value="1"/>
</dbReference>
<dbReference type="EMBL" id="BMAO01018236">
    <property type="protein sequence ID" value="GFR22096.1"/>
    <property type="molecule type" value="Genomic_DNA"/>
</dbReference>
<dbReference type="Gene3D" id="1.10.1380.10">
    <property type="entry name" value="Neutral endopeptidase , domain2"/>
    <property type="match status" value="1"/>
</dbReference>
<evidence type="ECO:0000259" key="2">
    <source>
        <dbReference type="Pfam" id="PF05649"/>
    </source>
</evidence>
<organism evidence="3 4">
    <name type="scientific">Trichonephila clavata</name>
    <name type="common">Joro spider</name>
    <name type="synonym">Nephila clavata</name>
    <dbReference type="NCBI Taxonomy" id="2740835"/>
    <lineage>
        <taxon>Eukaryota</taxon>
        <taxon>Metazoa</taxon>
        <taxon>Ecdysozoa</taxon>
        <taxon>Arthropoda</taxon>
        <taxon>Chelicerata</taxon>
        <taxon>Arachnida</taxon>
        <taxon>Araneae</taxon>
        <taxon>Araneomorphae</taxon>
        <taxon>Entelegynae</taxon>
        <taxon>Araneoidea</taxon>
        <taxon>Nephilidae</taxon>
        <taxon>Trichonephila</taxon>
    </lineage>
</organism>
<protein>
    <submittedName>
        <fullName evidence="3">Peptidase_M13_N domain-containing protein</fullName>
    </submittedName>
</protein>
<dbReference type="PANTHER" id="PTHR11733">
    <property type="entry name" value="ZINC METALLOPROTEASE FAMILY M13 NEPRILYSIN-RELATED"/>
    <property type="match status" value="1"/>
</dbReference>
<proteinExistence type="inferred from homology"/>
<dbReference type="InterPro" id="IPR000718">
    <property type="entry name" value="Peptidase_M13"/>
</dbReference>
<dbReference type="AlphaFoldDB" id="A0A8X6HDX2"/>
<dbReference type="GO" id="GO:0016485">
    <property type="term" value="P:protein processing"/>
    <property type="evidence" value="ECO:0007669"/>
    <property type="project" value="TreeGrafter"/>
</dbReference>
<name>A0A8X6HDX2_TRICU</name>
<reference evidence="3" key="1">
    <citation type="submission" date="2020-07" db="EMBL/GenBank/DDBJ databases">
        <title>Multicomponent nature underlies the extraordinary mechanical properties of spider dragline silk.</title>
        <authorList>
            <person name="Kono N."/>
            <person name="Nakamura H."/>
            <person name="Mori M."/>
            <person name="Yoshida Y."/>
            <person name="Ohtoshi R."/>
            <person name="Malay A.D."/>
            <person name="Moran D.A.P."/>
            <person name="Tomita M."/>
            <person name="Numata K."/>
            <person name="Arakawa K."/>
        </authorList>
    </citation>
    <scope>NUCLEOTIDE SEQUENCE</scope>
</reference>
<dbReference type="Pfam" id="PF05649">
    <property type="entry name" value="Peptidase_M13_N"/>
    <property type="match status" value="1"/>
</dbReference>
<dbReference type="OrthoDB" id="6435544at2759"/>
<comment type="caution">
    <text evidence="3">The sequence shown here is derived from an EMBL/GenBank/DDBJ whole genome shotgun (WGS) entry which is preliminary data.</text>
</comment>
<dbReference type="InterPro" id="IPR008753">
    <property type="entry name" value="Peptidase_M13_N"/>
</dbReference>
<dbReference type="PANTHER" id="PTHR11733:SF241">
    <property type="entry name" value="GH26575P-RELATED"/>
    <property type="match status" value="1"/>
</dbReference>